<feature type="transmembrane region" description="Helical" evidence="1">
    <location>
        <begin position="81"/>
        <end position="104"/>
    </location>
</feature>
<feature type="transmembrane region" description="Helical" evidence="1">
    <location>
        <begin position="147"/>
        <end position="167"/>
    </location>
</feature>
<dbReference type="PANTHER" id="PTHR46610">
    <property type="entry name" value="OS05G0181300 PROTEIN"/>
    <property type="match status" value="1"/>
</dbReference>
<keyword evidence="3" id="KW-1185">Reference proteome</keyword>
<dbReference type="EMBL" id="OZ075111">
    <property type="protein sequence ID" value="CAL4889140.1"/>
    <property type="molecule type" value="Genomic_DNA"/>
</dbReference>
<accession>A0ABC8VG58</accession>
<dbReference type="PANTHER" id="PTHR46610:SF27">
    <property type="entry name" value="PGG DOMAIN-CONTAINING PROTEIN"/>
    <property type="match status" value="1"/>
</dbReference>
<dbReference type="Proteomes" id="UP001497457">
    <property type="component" value="Chromosome 1b"/>
</dbReference>
<dbReference type="AlphaFoldDB" id="A0ABC8VG58"/>
<keyword evidence="1" id="KW-0472">Membrane</keyword>
<protein>
    <submittedName>
        <fullName evidence="2">Uncharacterized protein</fullName>
    </submittedName>
</protein>
<feature type="transmembrane region" description="Helical" evidence="1">
    <location>
        <begin position="116"/>
        <end position="135"/>
    </location>
</feature>
<sequence length="197" mass="21092">MAIQLQLQLQAQAGITSNKPAADHAAAAPLMGDEEANIPNDGAHQADINAAGSSSWLPAFLGFLFLTLNSGLAIDRSRGDAATVAFVCFAYADLVALFSCLRWYESALAAGSAERTTLKVAVWSLTTALTLAFLYKVAAVMPLPVAVHLWLMAATTVAGGFYAFFIYEETESQTLRRQIQSSRRSSLEPRGEVQTGF</sequence>
<dbReference type="Pfam" id="PF20100">
    <property type="entry name" value="DUF6490"/>
    <property type="match status" value="1"/>
</dbReference>
<gene>
    <name evidence="2" type="ORF">URODEC1_LOCUS2561</name>
</gene>
<evidence type="ECO:0000313" key="2">
    <source>
        <dbReference type="EMBL" id="CAL4889140.1"/>
    </source>
</evidence>
<proteinExistence type="predicted"/>
<organism evidence="2 3">
    <name type="scientific">Urochloa decumbens</name>
    <dbReference type="NCBI Taxonomy" id="240449"/>
    <lineage>
        <taxon>Eukaryota</taxon>
        <taxon>Viridiplantae</taxon>
        <taxon>Streptophyta</taxon>
        <taxon>Embryophyta</taxon>
        <taxon>Tracheophyta</taxon>
        <taxon>Spermatophyta</taxon>
        <taxon>Magnoliopsida</taxon>
        <taxon>Liliopsida</taxon>
        <taxon>Poales</taxon>
        <taxon>Poaceae</taxon>
        <taxon>PACMAD clade</taxon>
        <taxon>Panicoideae</taxon>
        <taxon>Panicodae</taxon>
        <taxon>Paniceae</taxon>
        <taxon>Melinidinae</taxon>
        <taxon>Urochloa</taxon>
    </lineage>
</organism>
<keyword evidence="1" id="KW-1133">Transmembrane helix</keyword>
<evidence type="ECO:0000256" key="1">
    <source>
        <dbReference type="SAM" id="Phobius"/>
    </source>
</evidence>
<reference evidence="2" key="1">
    <citation type="submission" date="2024-10" db="EMBL/GenBank/DDBJ databases">
        <authorList>
            <person name="Ryan C."/>
        </authorList>
    </citation>
    <scope>NUCLEOTIDE SEQUENCE [LARGE SCALE GENOMIC DNA]</scope>
</reference>
<name>A0ABC8VG58_9POAL</name>
<keyword evidence="1" id="KW-0812">Transmembrane</keyword>
<dbReference type="InterPro" id="IPR045501">
    <property type="entry name" value="DUF6490"/>
</dbReference>
<feature type="transmembrane region" description="Helical" evidence="1">
    <location>
        <begin position="56"/>
        <end position="74"/>
    </location>
</feature>
<evidence type="ECO:0000313" key="3">
    <source>
        <dbReference type="Proteomes" id="UP001497457"/>
    </source>
</evidence>